<dbReference type="RefSeq" id="WP_157561955.1">
    <property type="nucleotide sequence ID" value="NZ_WQKZ01000001.1"/>
</dbReference>
<protein>
    <recommendedName>
        <fullName evidence="1">Arm DNA-binding domain-containing protein</fullName>
    </recommendedName>
</protein>
<accession>A0A7K1T9W9</accession>
<sequence length="111" mass="12082">MASVSFLLKEPSATKLTPIFAFISFDGQRVKVYTGLSILPKQWLKGEQRAQVRGLPDNGTLNDALELAEQQLLDCYRTHRAQGQLPSTEELRAAVVPVPAEQVAAVATAGF</sequence>
<dbReference type="EMBL" id="WQKZ01000001">
    <property type="protein sequence ID" value="MVN75193.1"/>
    <property type="molecule type" value="Genomic_DNA"/>
</dbReference>
<reference evidence="2 3" key="1">
    <citation type="submission" date="2019-12" db="EMBL/GenBank/DDBJ databases">
        <title>Hymenobacter sp. HMF4947 Genome sequencing and assembly.</title>
        <authorList>
            <person name="Kang H."/>
            <person name="Cha I."/>
            <person name="Kim H."/>
            <person name="Joh K."/>
        </authorList>
    </citation>
    <scope>NUCLEOTIDE SEQUENCE [LARGE SCALE GENOMIC DNA]</scope>
    <source>
        <strain evidence="2 3">HMF4947</strain>
    </source>
</reference>
<dbReference type="InterPro" id="IPR035386">
    <property type="entry name" value="Arm-DNA-bind_5"/>
</dbReference>
<dbReference type="Proteomes" id="UP000441336">
    <property type="component" value="Unassembled WGS sequence"/>
</dbReference>
<comment type="caution">
    <text evidence="2">The sequence shown here is derived from an EMBL/GenBank/DDBJ whole genome shotgun (WGS) entry which is preliminary data.</text>
</comment>
<proteinExistence type="predicted"/>
<gene>
    <name evidence="2" type="ORF">GO988_02535</name>
</gene>
<organism evidence="2 3">
    <name type="scientific">Hymenobacter ginkgonis</name>
    <dbReference type="NCBI Taxonomy" id="2682976"/>
    <lineage>
        <taxon>Bacteria</taxon>
        <taxon>Pseudomonadati</taxon>
        <taxon>Bacteroidota</taxon>
        <taxon>Cytophagia</taxon>
        <taxon>Cytophagales</taxon>
        <taxon>Hymenobacteraceae</taxon>
        <taxon>Hymenobacter</taxon>
    </lineage>
</organism>
<dbReference type="Pfam" id="PF17293">
    <property type="entry name" value="Arm-DNA-bind_5"/>
    <property type="match status" value="1"/>
</dbReference>
<dbReference type="AlphaFoldDB" id="A0A7K1T9W9"/>
<evidence type="ECO:0000313" key="2">
    <source>
        <dbReference type="EMBL" id="MVN75193.1"/>
    </source>
</evidence>
<feature type="domain" description="Arm DNA-binding" evidence="1">
    <location>
        <begin position="11"/>
        <end position="89"/>
    </location>
</feature>
<name>A0A7K1T9W9_9BACT</name>
<evidence type="ECO:0000259" key="1">
    <source>
        <dbReference type="Pfam" id="PF17293"/>
    </source>
</evidence>
<keyword evidence="3" id="KW-1185">Reference proteome</keyword>
<evidence type="ECO:0000313" key="3">
    <source>
        <dbReference type="Proteomes" id="UP000441336"/>
    </source>
</evidence>